<accession>A0A6L8RK69</accession>
<reference evidence="3 4" key="1">
    <citation type="journal article" date="2019" name="Nat. Med.">
        <title>A library of human gut bacterial isolates paired with longitudinal multiomics data enables mechanistic microbiome research.</title>
        <authorList>
            <person name="Poyet M."/>
            <person name="Groussin M."/>
            <person name="Gibbons S.M."/>
            <person name="Avila-Pacheco J."/>
            <person name="Jiang X."/>
            <person name="Kearney S.M."/>
            <person name="Perrotta A.R."/>
            <person name="Berdy B."/>
            <person name="Zhao S."/>
            <person name="Lieberman T.D."/>
            <person name="Swanson P.K."/>
            <person name="Smith M."/>
            <person name="Roesemann S."/>
            <person name="Alexander J.E."/>
            <person name="Rich S.A."/>
            <person name="Livny J."/>
            <person name="Vlamakis H."/>
            <person name="Clish C."/>
            <person name="Bullock K."/>
            <person name="Deik A."/>
            <person name="Scott J."/>
            <person name="Pierce K.A."/>
            <person name="Xavier R.J."/>
            <person name="Alm E.J."/>
        </authorList>
    </citation>
    <scope>NUCLEOTIDE SEQUENCE [LARGE SCALE GENOMIC DNA]</scope>
    <source>
        <strain evidence="3 4">BIOML-A10</strain>
    </source>
</reference>
<dbReference type="PANTHER" id="PTHR30547">
    <property type="entry name" value="UNCHARACTERIZED PROTEIN YHCG-RELATED"/>
    <property type="match status" value="1"/>
</dbReference>
<evidence type="ECO:0000259" key="1">
    <source>
        <dbReference type="Pfam" id="PF06250"/>
    </source>
</evidence>
<feature type="domain" description="YhcG PDDEXK nuclease" evidence="1">
    <location>
        <begin position="207"/>
        <end position="365"/>
    </location>
</feature>
<comment type="caution">
    <text evidence="3">The sequence shown here is derived from an EMBL/GenBank/DDBJ whole genome shotgun (WGS) entry which is preliminary data.</text>
</comment>
<organism evidence="3 4">
    <name type="scientific">Collinsella aerofaciens</name>
    <dbReference type="NCBI Taxonomy" id="74426"/>
    <lineage>
        <taxon>Bacteria</taxon>
        <taxon>Bacillati</taxon>
        <taxon>Actinomycetota</taxon>
        <taxon>Coriobacteriia</taxon>
        <taxon>Coriobacteriales</taxon>
        <taxon>Coriobacteriaceae</taxon>
        <taxon>Collinsella</taxon>
    </lineage>
</organism>
<dbReference type="EMBL" id="WWTB01000014">
    <property type="protein sequence ID" value="MZJ86183.1"/>
    <property type="molecule type" value="Genomic_DNA"/>
</dbReference>
<dbReference type="Gene3D" id="3.40.1350.10">
    <property type="match status" value="1"/>
</dbReference>
<dbReference type="PANTHER" id="PTHR30547:SF0">
    <property type="entry name" value="BLR8175 PROTEIN"/>
    <property type="match status" value="1"/>
</dbReference>
<dbReference type="AlphaFoldDB" id="A0A6L8RK69"/>
<dbReference type="Proteomes" id="UP000481598">
    <property type="component" value="Unassembled WGS sequence"/>
</dbReference>
<dbReference type="Pfam" id="PF06250">
    <property type="entry name" value="YhcG_C"/>
    <property type="match status" value="1"/>
</dbReference>
<sequence>MMSEITGYREEVQTIKTAILRAQYAAAKSANAQQLQLYFAVGGYVSANTRNGTWGTNALKTISEQLRKELPGLRGFSTTSLKYMRIFFEAWSAPGDEQAFLDSSLVSDESSDGGLLQIRHLQVTNSNTCSLDDFLAIGFTHHRYILAGAKTLDERLFYIHKCAFEHLSVEALKRSLKADDFHHQGEVSNNFLSTLPKGQQALRAIATFKDEYLLDFINVEELGVRDAEDVDERVLEQGIVQNIKQFIMTFGRAFAFVGNQYHLDAFGIDQYIDLLFFNRDLNCLVAVELKSGPFKPAYLGQLSGYLRILDDFERREHENPSIGLVLCKDMDKGFVDYVIQDFTKPMGVATYKTSKDMPRELLDALPPIDDLRMLLERSDG</sequence>
<name>A0A6L8RK69_9ACTN</name>
<evidence type="ECO:0000313" key="4">
    <source>
        <dbReference type="Proteomes" id="UP000481598"/>
    </source>
</evidence>
<gene>
    <name evidence="3" type="ORF">GT635_06880</name>
</gene>
<dbReference type="Pfam" id="PF17761">
    <property type="entry name" value="DUF1016_N"/>
    <property type="match status" value="1"/>
</dbReference>
<evidence type="ECO:0000313" key="3">
    <source>
        <dbReference type="EMBL" id="MZJ86183.1"/>
    </source>
</evidence>
<feature type="domain" description="YhcG N-terminal" evidence="2">
    <location>
        <begin position="15"/>
        <end position="182"/>
    </location>
</feature>
<protein>
    <submittedName>
        <fullName evidence="3">DUF1016 family protein</fullName>
    </submittedName>
</protein>
<dbReference type="InterPro" id="IPR009362">
    <property type="entry name" value="YhcG_C"/>
</dbReference>
<evidence type="ECO:0000259" key="2">
    <source>
        <dbReference type="Pfam" id="PF17761"/>
    </source>
</evidence>
<dbReference type="GO" id="GO:0003676">
    <property type="term" value="F:nucleic acid binding"/>
    <property type="evidence" value="ECO:0007669"/>
    <property type="project" value="InterPro"/>
</dbReference>
<dbReference type="InterPro" id="IPR041527">
    <property type="entry name" value="YhcG_N"/>
</dbReference>
<dbReference type="InterPro" id="IPR011856">
    <property type="entry name" value="tRNA_endonuc-like_dom_sf"/>
</dbReference>
<proteinExistence type="predicted"/>
<dbReference type="InterPro" id="IPR053148">
    <property type="entry name" value="PD-DEXK-like_domain"/>
</dbReference>
<dbReference type="RefSeq" id="WP_204987200.1">
    <property type="nucleotide sequence ID" value="NZ_WWSY01000007.1"/>
</dbReference>